<dbReference type="EMBL" id="FPBO01000038">
    <property type="protein sequence ID" value="SFV13281.1"/>
    <property type="molecule type" value="Genomic_DNA"/>
</dbReference>
<evidence type="ECO:0000259" key="9">
    <source>
        <dbReference type="Pfam" id="PF08532"/>
    </source>
</evidence>
<evidence type="ECO:0000256" key="1">
    <source>
        <dbReference type="ARBA" id="ARBA00001412"/>
    </source>
</evidence>
<dbReference type="Gene3D" id="3.20.20.80">
    <property type="entry name" value="Glycosidases"/>
    <property type="match status" value="1"/>
</dbReference>
<evidence type="ECO:0000256" key="4">
    <source>
        <dbReference type="ARBA" id="ARBA00022723"/>
    </source>
</evidence>
<dbReference type="EC" id="3.2.1.23" evidence="3"/>
<keyword evidence="11" id="KW-1185">Reference proteome</keyword>
<evidence type="ECO:0000256" key="3">
    <source>
        <dbReference type="ARBA" id="ARBA00012756"/>
    </source>
</evidence>
<feature type="domain" description="Beta-galactosidase trimerisation" evidence="9">
    <location>
        <begin position="432"/>
        <end position="640"/>
    </location>
</feature>
<evidence type="ECO:0000256" key="7">
    <source>
        <dbReference type="ARBA" id="ARBA00023295"/>
    </source>
</evidence>
<dbReference type="Pfam" id="PF08532">
    <property type="entry name" value="Glyco_hydro_42M"/>
    <property type="match status" value="1"/>
</dbReference>
<dbReference type="Gene3D" id="3.40.50.880">
    <property type="match status" value="1"/>
</dbReference>
<keyword evidence="6" id="KW-0862">Zinc</keyword>
<dbReference type="GO" id="GO:0009341">
    <property type="term" value="C:beta-galactosidase complex"/>
    <property type="evidence" value="ECO:0007669"/>
    <property type="project" value="InterPro"/>
</dbReference>
<dbReference type="Pfam" id="PF02449">
    <property type="entry name" value="Glyco_hydro_42"/>
    <property type="match status" value="1"/>
</dbReference>
<comment type="similarity">
    <text evidence="2">Belongs to the glycosyl hydrolase 42 family.</text>
</comment>
<dbReference type="InterPro" id="IPR029062">
    <property type="entry name" value="Class_I_gatase-like"/>
</dbReference>
<name>A0A1I7LUB1_9BURK</name>
<evidence type="ECO:0000256" key="6">
    <source>
        <dbReference type="ARBA" id="ARBA00022833"/>
    </source>
</evidence>
<dbReference type="STRING" id="1035707.SAMN05216552_103816"/>
<dbReference type="CDD" id="cd03143">
    <property type="entry name" value="A4_beta-galactosidase_middle_domain"/>
    <property type="match status" value="1"/>
</dbReference>
<dbReference type="Proteomes" id="UP000199391">
    <property type="component" value="Unassembled WGS sequence"/>
</dbReference>
<gene>
    <name evidence="10" type="ORF">SAMN05216552_103816</name>
</gene>
<dbReference type="SUPFAM" id="SSF51445">
    <property type="entry name" value="(Trans)glycosidases"/>
    <property type="match status" value="1"/>
</dbReference>
<protein>
    <recommendedName>
        <fullName evidence="3">beta-galactosidase</fullName>
        <ecNumber evidence="3">3.2.1.23</ecNumber>
    </recommendedName>
</protein>
<keyword evidence="7" id="KW-0326">Glycosidase</keyword>
<comment type="catalytic activity">
    <reaction evidence="1">
        <text>Hydrolysis of terminal non-reducing beta-D-galactose residues in beta-D-galactosides.</text>
        <dbReference type="EC" id="3.2.1.23"/>
    </reaction>
</comment>
<evidence type="ECO:0000259" key="8">
    <source>
        <dbReference type="Pfam" id="PF02449"/>
    </source>
</evidence>
<proteinExistence type="inferred from homology"/>
<dbReference type="SUPFAM" id="SSF52317">
    <property type="entry name" value="Class I glutamine amidotransferase-like"/>
    <property type="match status" value="1"/>
</dbReference>
<sequence>MMNHHLAVDAPARHAGTKLKKLALAWTLALTALGSGHAGAQGAEIRPDWPGAGQLFVGTNYQPVDRSREQVVQDIALMKQSGFKIVRMGDLSWDYFEPSEGKFEFATFDWIMDQMHAAGIKVILDIPGQPAPLWLHHRYPGANLVSQQGTRLDPAERYMDNNSDPDYRRLVKRLADTLTKRYAKHPALQVIGYNNEIGNGYLSYSEADRKRFIVWLQKKYGTIAALNKAWATQRWSRKINVWDEVRLPYAEGPGPFERQLDLRRYWSDVNIANLKDLDAIRRKNTPDKPAISNLWDSAGRKGFDYLSTYREYANYGAMGFYPGAPVSSGYEALMMKAGMSTPIWFNEFTAGGPGYYGTKGRSRMWAHFGLLLGSQAVLAWTYNSHLGGEEQALFGLLDHDDRPSWKLGEFATIAADFAKLEKLGFPRMTQPKVAFAYSFDNMQATNPVGPQATNTVRQYLATPYLVQAHNAFEPLFKDNIDAAVINIAHEDLSRYKLLVVPGMYLIDKAGTEAIRKFVADGGTVIMTAVSAKVDGHNQWHATPLPGGLTDVFGLRTNEFYNGGTLVTKIGGEEVKGSNGHYEVLEPSTAETLARFSNVDGAPPSITVNNYGKGRAIYVATPAQPEIMRPLYRQLYASLGISPGPKTPDGVYARAVEGRVLYVNTTGEPKDVAIDGAMTGVLSGKQYSGTLRLEPLGVDLLAK</sequence>
<dbReference type="GO" id="GO:0005975">
    <property type="term" value="P:carbohydrate metabolic process"/>
    <property type="evidence" value="ECO:0007669"/>
    <property type="project" value="InterPro"/>
</dbReference>
<dbReference type="AlphaFoldDB" id="A0A1I7LUB1"/>
<feature type="domain" description="Glycoside hydrolase family 42 N-terminal" evidence="8">
    <location>
        <begin position="61"/>
        <end position="413"/>
    </location>
</feature>
<dbReference type="GO" id="GO:0004565">
    <property type="term" value="F:beta-galactosidase activity"/>
    <property type="evidence" value="ECO:0007669"/>
    <property type="project" value="UniProtKB-EC"/>
</dbReference>
<evidence type="ECO:0000313" key="11">
    <source>
        <dbReference type="Proteomes" id="UP000199391"/>
    </source>
</evidence>
<dbReference type="InterPro" id="IPR003476">
    <property type="entry name" value="Glyco_hydro_42"/>
</dbReference>
<accession>A0A1I7LUB1</accession>
<keyword evidence="4" id="KW-0479">Metal-binding</keyword>
<dbReference type="InterPro" id="IPR013738">
    <property type="entry name" value="Beta_galactosidase_Trimer"/>
</dbReference>
<dbReference type="InterPro" id="IPR017853">
    <property type="entry name" value="GH"/>
</dbReference>
<evidence type="ECO:0000256" key="5">
    <source>
        <dbReference type="ARBA" id="ARBA00022801"/>
    </source>
</evidence>
<evidence type="ECO:0000256" key="2">
    <source>
        <dbReference type="ARBA" id="ARBA00005940"/>
    </source>
</evidence>
<dbReference type="InterPro" id="IPR013529">
    <property type="entry name" value="Glyco_hydro_42_N"/>
</dbReference>
<keyword evidence="5" id="KW-0378">Hydrolase</keyword>
<reference evidence="11" key="1">
    <citation type="submission" date="2016-10" db="EMBL/GenBank/DDBJ databases">
        <authorList>
            <person name="Varghese N."/>
            <person name="Submissions S."/>
        </authorList>
    </citation>
    <scope>NUCLEOTIDE SEQUENCE [LARGE SCALE GENOMIC DNA]</scope>
    <source>
        <strain evidence="11">CGMCC 1.11014</strain>
    </source>
</reference>
<evidence type="ECO:0000313" key="10">
    <source>
        <dbReference type="EMBL" id="SFV13281.1"/>
    </source>
</evidence>
<dbReference type="PANTHER" id="PTHR36447">
    <property type="entry name" value="BETA-GALACTOSIDASE GANA"/>
    <property type="match status" value="1"/>
</dbReference>
<dbReference type="GO" id="GO:0046872">
    <property type="term" value="F:metal ion binding"/>
    <property type="evidence" value="ECO:0007669"/>
    <property type="project" value="UniProtKB-KW"/>
</dbReference>
<organism evidence="10 11">
    <name type="scientific">Pseudoduganella namucuonensis</name>
    <dbReference type="NCBI Taxonomy" id="1035707"/>
    <lineage>
        <taxon>Bacteria</taxon>
        <taxon>Pseudomonadati</taxon>
        <taxon>Pseudomonadota</taxon>
        <taxon>Betaproteobacteria</taxon>
        <taxon>Burkholderiales</taxon>
        <taxon>Oxalobacteraceae</taxon>
        <taxon>Telluria group</taxon>
        <taxon>Pseudoduganella</taxon>
    </lineage>
</organism>
<dbReference type="PANTHER" id="PTHR36447:SF2">
    <property type="entry name" value="BETA-GALACTOSIDASE YESZ"/>
    <property type="match status" value="1"/>
</dbReference>